<dbReference type="InterPro" id="IPR017850">
    <property type="entry name" value="Alkaline_phosphatase_core_sf"/>
</dbReference>
<dbReference type="SUPFAM" id="SSF53649">
    <property type="entry name" value="Alkaline phosphatase-like"/>
    <property type="match status" value="1"/>
</dbReference>
<dbReference type="RefSeq" id="WP_025641428.1">
    <property type="nucleotide sequence ID" value="NZ_LT669839.1"/>
</dbReference>
<dbReference type="EMBL" id="LT669839">
    <property type="protein sequence ID" value="SHD77393.1"/>
    <property type="molecule type" value="Genomic_DNA"/>
</dbReference>
<dbReference type="Pfam" id="PF08665">
    <property type="entry name" value="PglZ"/>
    <property type="match status" value="1"/>
</dbReference>
<dbReference type="Proteomes" id="UP000245423">
    <property type="component" value="Chromosome 1"/>
</dbReference>
<gene>
    <name evidence="1" type="ORF">CUESP1_2036</name>
</gene>
<dbReference type="OrthoDB" id="9769734at2"/>
<evidence type="ECO:0000313" key="1">
    <source>
        <dbReference type="EMBL" id="SHD77393.1"/>
    </source>
</evidence>
<proteinExistence type="predicted"/>
<accession>A0A1M4PPJ5</accession>
<protein>
    <submittedName>
        <fullName evidence="1">PglZ protein</fullName>
    </submittedName>
</protein>
<organism evidence="1 2">
    <name type="scientific">[Clostridium] ultunense Esp</name>
    <dbReference type="NCBI Taxonomy" id="1288971"/>
    <lineage>
        <taxon>Bacteria</taxon>
        <taxon>Bacillati</taxon>
        <taxon>Bacillota</taxon>
        <taxon>Tissierellia</taxon>
        <taxon>Tissierellales</taxon>
        <taxon>Tepidimicrobiaceae</taxon>
        <taxon>Schnuerera</taxon>
    </lineage>
</organism>
<reference evidence="1 2" key="1">
    <citation type="submission" date="2016-11" db="EMBL/GenBank/DDBJ databases">
        <authorList>
            <person name="Manzoor S."/>
        </authorList>
    </citation>
    <scope>NUCLEOTIDE SEQUENCE [LARGE SCALE GENOMIC DNA]</scope>
    <source>
        <strain evidence="1">Clostridium ultunense strain Esp</strain>
    </source>
</reference>
<name>A0A1M4PPJ5_9FIRM</name>
<keyword evidence="2" id="KW-1185">Reference proteome</keyword>
<dbReference type="AlphaFoldDB" id="A0A1M4PPJ5"/>
<evidence type="ECO:0000313" key="2">
    <source>
        <dbReference type="Proteomes" id="UP000245423"/>
    </source>
</evidence>
<sequence length="880" mass="103778">MKPPFYKLIQAEIREKFKNSNIVIWYDYQNEFLQEFNLFDEQGVNKIAYEGSFIELRYKILLADSELTKKWLIYSNIENKQGFLTEFEYFGDTYIASVKDILERNYRIDFGQFDISTLEERLNILKRLWDIIPESVIRSLNQETLDDIVLTNGFGYVDISKEYTILKYICETDKYESILEEARIKDKFFEFLSLEYGINVSNFESKDKVVEYIVDSLFQSELIQKSRNKDIRPFGIRLSNINKIMNCVQLLETWANHEIYREKFVEYSKKVSEKYMINVLNEMEVDELFAIEYLYGIEEILYKKLEIQIFKGVQDPHLIKEDLLGYLNGLYVKEEQRNYQYSEIENGIDIESLRSQLKDLNVFVDIRRRYYFSKSKIFNKWNILNNIFQLINMIYLFEEEFKAIDNNFDNIISLYEMNNWWKIDLLYRKVQEDYTVIDDFISQLLNFVDKRYYYQYLKPLNEEISNIIESKHDYEFKTDIQLDFWSKYVSNSDKKTAVVIVDALRYEMGKEIFSMLDEIKYKTITPIISSIPTVTEFGMASLLPNGNTKLILNEENNLIKITDGNLNYSLNNKSERVKFFLEISDGDGVVKNLSEIVDIPINSLKNEFEEKNRILIFSNEIDEAGHIEDSSIQIFPGLLNKIQSAIKKLIDIDIEKIVVVADHGFILTSGLEEWMKVDISKDMDNVVKKRRYTISRKKVEGNYITKSAYSSNYDGDLYFNFPRGINVFPVSGGTKFHHGGISLQELLVPVIVIEKNDEKVIKKYTPEVVEQISLEDVGLSTDFAQNKTREIPKSVKEQIENYIENNSLSKKEKRILELFLRASSYTDSEIQEICNEDGIRFISKSVMAFMQDFISKLNNEGYDWIGFKVVGMSTYEYYLK</sequence>